<gene>
    <name evidence="2" type="ORF">GJ744_001589</name>
</gene>
<sequence>MRKLNSRCLGLLEWHGDENPFSPLSNSQEENDDDSSTKTDFGCVESIGVNVPLDAAELLDRSEVFFTAHLTVDFLHRSLRDFLLTPEVQTLLHHYTNGAYDARMFFRNARLAQLLALNQNEAFLDDSIGLASYILSTLTVPEYRETSSAADVATIMQPVVENLVCYKHTESISGWYICCVLQSWHKEESTFLTLAIDFGLNSYIRANLTPQSVQSKKGRPILDYILRPRFRKMRPTMCVGNQLPDLALLNVVLAFDMDPNQRYHGVSIWALFLCFIADRFGGETPDTTPLEKSAYFEALKIMIQNGADVLLPRAWLSSIAYYQAYGWDSWFDNGSEERFLRRFSNITPKIQGSAGDDIIYAVSDLLEHFKDRFGFRWGTLKTVVLQREAQVLASVPSSELTSSIWME</sequence>
<keyword evidence="3" id="KW-1185">Reference proteome</keyword>
<evidence type="ECO:0000259" key="1">
    <source>
        <dbReference type="Pfam" id="PF25053"/>
    </source>
</evidence>
<dbReference type="OrthoDB" id="443402at2759"/>
<evidence type="ECO:0000313" key="3">
    <source>
        <dbReference type="Proteomes" id="UP000606974"/>
    </source>
</evidence>
<dbReference type="AlphaFoldDB" id="A0A8H7E0J6"/>
<reference evidence="2" key="1">
    <citation type="submission" date="2020-02" db="EMBL/GenBank/DDBJ databases">
        <authorList>
            <person name="Palmer J.M."/>
        </authorList>
    </citation>
    <scope>NUCLEOTIDE SEQUENCE</scope>
    <source>
        <strain evidence="2">EPUS1.4</strain>
        <tissue evidence="2">Thallus</tissue>
    </source>
</reference>
<feature type="domain" description="DUF7791" evidence="1">
    <location>
        <begin position="2"/>
        <end position="121"/>
    </location>
</feature>
<dbReference type="InterPro" id="IPR056693">
    <property type="entry name" value="DUF7791"/>
</dbReference>
<proteinExistence type="predicted"/>
<evidence type="ECO:0000313" key="2">
    <source>
        <dbReference type="EMBL" id="KAF7504942.1"/>
    </source>
</evidence>
<comment type="caution">
    <text evidence="2">The sequence shown here is derived from an EMBL/GenBank/DDBJ whole genome shotgun (WGS) entry which is preliminary data.</text>
</comment>
<accession>A0A8H7E0J6</accession>
<dbReference type="Proteomes" id="UP000606974">
    <property type="component" value="Unassembled WGS sequence"/>
</dbReference>
<name>A0A8H7E0J6_9EURO</name>
<dbReference type="EMBL" id="JAACFV010000123">
    <property type="protein sequence ID" value="KAF7504942.1"/>
    <property type="molecule type" value="Genomic_DNA"/>
</dbReference>
<dbReference type="Pfam" id="PF25053">
    <property type="entry name" value="DUF7791"/>
    <property type="match status" value="1"/>
</dbReference>
<protein>
    <recommendedName>
        <fullName evidence="1">DUF7791 domain-containing protein</fullName>
    </recommendedName>
</protein>
<organism evidence="2 3">
    <name type="scientific">Endocarpon pusillum</name>
    <dbReference type="NCBI Taxonomy" id="364733"/>
    <lineage>
        <taxon>Eukaryota</taxon>
        <taxon>Fungi</taxon>
        <taxon>Dikarya</taxon>
        <taxon>Ascomycota</taxon>
        <taxon>Pezizomycotina</taxon>
        <taxon>Eurotiomycetes</taxon>
        <taxon>Chaetothyriomycetidae</taxon>
        <taxon>Verrucariales</taxon>
        <taxon>Verrucariaceae</taxon>
        <taxon>Endocarpon</taxon>
    </lineage>
</organism>